<dbReference type="RefSeq" id="WP_173127922.1">
    <property type="nucleotide sequence ID" value="NZ_JABMKX010000002.1"/>
</dbReference>
<dbReference type="EMBL" id="JABMKX010000002">
    <property type="protein sequence ID" value="NQX44398.1"/>
    <property type="molecule type" value="Genomic_DNA"/>
</dbReference>
<keyword evidence="2" id="KW-1185">Reference proteome</keyword>
<accession>A0ABX2DIG0</accession>
<evidence type="ECO:0000313" key="2">
    <source>
        <dbReference type="Proteomes" id="UP000711047"/>
    </source>
</evidence>
<dbReference type="Gene3D" id="1.10.10.1150">
    <property type="entry name" value="Coenzyme PQQ synthesis protein D (PqqD)"/>
    <property type="match status" value="1"/>
</dbReference>
<comment type="caution">
    <text evidence="1">The sequence shown here is derived from an EMBL/GenBank/DDBJ whole genome shotgun (WGS) entry which is preliminary data.</text>
</comment>
<name>A0ABX2DIG0_9BACL</name>
<protein>
    <submittedName>
        <fullName evidence="1">PqqD family protein</fullName>
    </submittedName>
</protein>
<dbReference type="Pfam" id="PF05402">
    <property type="entry name" value="PqqD"/>
    <property type="match status" value="1"/>
</dbReference>
<proteinExistence type="predicted"/>
<organism evidence="1 2">
    <name type="scientific">Paenibacillus tritici</name>
    <dbReference type="NCBI Taxonomy" id="1873425"/>
    <lineage>
        <taxon>Bacteria</taxon>
        <taxon>Bacillati</taxon>
        <taxon>Bacillota</taxon>
        <taxon>Bacilli</taxon>
        <taxon>Bacillales</taxon>
        <taxon>Paenibacillaceae</taxon>
        <taxon>Paenibacillus</taxon>
    </lineage>
</organism>
<dbReference type="InterPro" id="IPR041881">
    <property type="entry name" value="PqqD_sf"/>
</dbReference>
<gene>
    <name evidence="1" type="ORF">HQN87_03550</name>
</gene>
<dbReference type="InterPro" id="IPR008792">
    <property type="entry name" value="PQQD"/>
</dbReference>
<reference evidence="1 2" key="1">
    <citation type="submission" date="2020-05" db="EMBL/GenBank/DDBJ databases">
        <title>Paenibacillus glebae, sp. nov., Paenibacillus humi sp. nov., Paenibacillus pedi sp. nov., Paenibacillus terrestris sp. nov. and Paenibacillus terricola sp. nov., isolated from a forest top soil sample.</title>
        <authorList>
            <person name="Qi S."/>
            <person name="Carlier A."/>
            <person name="Cnockaert M."/>
            <person name="Vandamme P."/>
        </authorList>
    </citation>
    <scope>NUCLEOTIDE SEQUENCE [LARGE SCALE GENOMIC DNA]</scope>
    <source>
        <strain evidence="1 2">LMG 29502</strain>
    </source>
</reference>
<evidence type="ECO:0000313" key="1">
    <source>
        <dbReference type="EMBL" id="NQX44398.1"/>
    </source>
</evidence>
<sequence length="88" mass="10638">MYNNILYPQHISWNSLKDSIFVFDEITNKMYLLKGVSREFWMLILHNNDFDDIIKTLAENKNIEYSVMRNDILQITKRLVKNNLLIWS</sequence>
<dbReference type="Proteomes" id="UP000711047">
    <property type="component" value="Unassembled WGS sequence"/>
</dbReference>